<keyword evidence="1" id="KW-0479">Metal-binding</keyword>
<sequence length="223" mass="24268">MTLSGIEAIIFDCDGVLVDSEVIHIAVERELLAEDGLRYSDEEYLTRFVGLSNPDFHRELRGDYLSRADREFPYDFEERLQSRLWPRVERELKAITGVSELVDAFSGSVAVASSSPPDRLSKKLTMTGLADLFAPHIYSAEQVDRGKPSPDLFLFAAAALGVSPGRCAVIEDSLHGITAAKRAGMRAIGFVGGAHADVGLRARLLHGGAQFVVSGHDEVQKLA</sequence>
<dbReference type="RefSeq" id="WP_218316845.1">
    <property type="nucleotide sequence ID" value="NZ_JAGSPB010000002.1"/>
</dbReference>
<dbReference type="GO" id="GO:0016787">
    <property type="term" value="F:hydrolase activity"/>
    <property type="evidence" value="ECO:0007669"/>
    <property type="project" value="UniProtKB-KW"/>
</dbReference>
<dbReference type="Pfam" id="PF00702">
    <property type="entry name" value="Hydrolase"/>
    <property type="match status" value="1"/>
</dbReference>
<proteinExistence type="predicted"/>
<dbReference type="SFLD" id="SFLDS00003">
    <property type="entry name" value="Haloacid_Dehalogenase"/>
    <property type="match status" value="1"/>
</dbReference>
<evidence type="ECO:0000256" key="2">
    <source>
        <dbReference type="ARBA" id="ARBA00022842"/>
    </source>
</evidence>
<dbReference type="InterPro" id="IPR006439">
    <property type="entry name" value="HAD-SF_hydro_IA"/>
</dbReference>
<dbReference type="PANTHER" id="PTHR46193:SF10">
    <property type="entry name" value="6-PHOSPHOGLUCONATE PHOSPHATASE"/>
    <property type="match status" value="1"/>
</dbReference>
<evidence type="ECO:0000313" key="3">
    <source>
        <dbReference type="EMBL" id="MBV7266220.1"/>
    </source>
</evidence>
<dbReference type="Proteomes" id="UP000699975">
    <property type="component" value="Unassembled WGS sequence"/>
</dbReference>
<dbReference type="SFLD" id="SFLDG01129">
    <property type="entry name" value="C1.5:_HAD__Beta-PGM__Phosphata"/>
    <property type="match status" value="1"/>
</dbReference>
<accession>A0ABS6SMK5</accession>
<protein>
    <submittedName>
        <fullName evidence="3">HAD-IA family hydrolase</fullName>
    </submittedName>
</protein>
<keyword evidence="4" id="KW-1185">Reference proteome</keyword>
<keyword evidence="2" id="KW-0460">Magnesium</keyword>
<keyword evidence="3" id="KW-0378">Hydrolase</keyword>
<dbReference type="NCBIfam" id="TIGR01509">
    <property type="entry name" value="HAD-SF-IA-v3"/>
    <property type="match status" value="1"/>
</dbReference>
<dbReference type="EMBL" id="JAGSPB010000002">
    <property type="protein sequence ID" value="MBV7266220.1"/>
    <property type="molecule type" value="Genomic_DNA"/>
</dbReference>
<evidence type="ECO:0000256" key="1">
    <source>
        <dbReference type="ARBA" id="ARBA00022723"/>
    </source>
</evidence>
<reference evidence="3 4" key="1">
    <citation type="submission" date="2021-04" db="EMBL/GenBank/DDBJ databases">
        <authorList>
            <person name="Pira H."/>
            <person name="Risdian C."/>
            <person name="Wink J."/>
        </authorList>
    </citation>
    <scope>NUCLEOTIDE SEQUENCE [LARGE SCALE GENOMIC DNA]</scope>
    <source>
        <strain evidence="3 4">WH131</strain>
    </source>
</reference>
<organism evidence="3 4">
    <name type="scientific">Erythrobacter ani</name>
    <dbReference type="NCBI Taxonomy" id="2827235"/>
    <lineage>
        <taxon>Bacteria</taxon>
        <taxon>Pseudomonadati</taxon>
        <taxon>Pseudomonadota</taxon>
        <taxon>Alphaproteobacteria</taxon>
        <taxon>Sphingomonadales</taxon>
        <taxon>Erythrobacteraceae</taxon>
        <taxon>Erythrobacter/Porphyrobacter group</taxon>
        <taxon>Erythrobacter</taxon>
    </lineage>
</organism>
<dbReference type="InterPro" id="IPR051600">
    <property type="entry name" value="Beta-PGM-like"/>
</dbReference>
<evidence type="ECO:0000313" key="4">
    <source>
        <dbReference type="Proteomes" id="UP000699975"/>
    </source>
</evidence>
<gene>
    <name evidence="3" type="ORF">KCG45_08520</name>
</gene>
<dbReference type="PANTHER" id="PTHR46193">
    <property type="entry name" value="6-PHOSPHOGLUCONATE PHOSPHATASE"/>
    <property type="match status" value="1"/>
</dbReference>
<comment type="caution">
    <text evidence="3">The sequence shown here is derived from an EMBL/GenBank/DDBJ whole genome shotgun (WGS) entry which is preliminary data.</text>
</comment>
<name>A0ABS6SMK5_9SPHN</name>
<dbReference type="SFLD" id="SFLDG01135">
    <property type="entry name" value="C1.5.6:_HAD__Beta-PGM__Phospha"/>
    <property type="match status" value="1"/>
</dbReference>